<reference evidence="5" key="1">
    <citation type="journal article" date="2014" name="Int. J. Syst. Evol. Microbiol.">
        <title>Complete genome sequence of Corynebacterium casei LMG S-19264T (=DSM 44701T), isolated from a smear-ripened cheese.</title>
        <authorList>
            <consortium name="US DOE Joint Genome Institute (JGI-PGF)"/>
            <person name="Walter F."/>
            <person name="Albersmeier A."/>
            <person name="Kalinowski J."/>
            <person name="Ruckert C."/>
        </authorList>
    </citation>
    <scope>NUCLEOTIDE SEQUENCE</scope>
    <source>
        <strain evidence="5">CGMCC 1.15425</strain>
    </source>
</reference>
<feature type="domain" description="Lytic transglycosylase superhelical linker" evidence="4">
    <location>
        <begin position="441"/>
        <end position="506"/>
    </location>
</feature>
<dbReference type="InterPro" id="IPR008258">
    <property type="entry name" value="Transglycosylase_SLT_dom_1"/>
</dbReference>
<comment type="caution">
    <text evidence="5">The sequence shown here is derived from an EMBL/GenBank/DDBJ whole genome shotgun (WGS) entry which is preliminary data.</text>
</comment>
<keyword evidence="2" id="KW-0732">Signal</keyword>
<accession>A0A917GMC8</accession>
<dbReference type="GO" id="GO:0008933">
    <property type="term" value="F:peptidoglycan lytic transglycosylase activity"/>
    <property type="evidence" value="ECO:0007669"/>
    <property type="project" value="InterPro"/>
</dbReference>
<dbReference type="InterPro" id="IPR023346">
    <property type="entry name" value="Lysozyme-like_dom_sf"/>
</dbReference>
<name>A0A917GMC8_9GAMM</name>
<protein>
    <submittedName>
        <fullName evidence="5">Lytic transglycosylase</fullName>
    </submittedName>
</protein>
<dbReference type="CDD" id="cd13401">
    <property type="entry name" value="Slt70-like"/>
    <property type="match status" value="1"/>
</dbReference>
<dbReference type="Gene3D" id="1.25.20.10">
    <property type="entry name" value="Bacterial muramidases"/>
    <property type="match status" value="1"/>
</dbReference>
<dbReference type="InterPro" id="IPR037061">
    <property type="entry name" value="Lytic_TGlycoase_superhlx_L_sf"/>
</dbReference>
<gene>
    <name evidence="5" type="ORF">GCM10011403_05460</name>
</gene>
<dbReference type="Pfam" id="PF14718">
    <property type="entry name" value="SLT_L"/>
    <property type="match status" value="1"/>
</dbReference>
<dbReference type="Gene3D" id="1.10.1240.20">
    <property type="entry name" value="Lytic transglycosylase, superhelical linker domain"/>
    <property type="match status" value="1"/>
</dbReference>
<dbReference type="EMBL" id="BMIY01000002">
    <property type="protein sequence ID" value="GGG51230.1"/>
    <property type="molecule type" value="Genomic_DNA"/>
</dbReference>
<dbReference type="GO" id="GO:0004553">
    <property type="term" value="F:hydrolase activity, hydrolyzing O-glycosyl compounds"/>
    <property type="evidence" value="ECO:0007669"/>
    <property type="project" value="InterPro"/>
</dbReference>
<dbReference type="InterPro" id="IPR012289">
    <property type="entry name" value="Lytic_TGlycosylase_superhlx_L"/>
</dbReference>
<dbReference type="GO" id="GO:0016020">
    <property type="term" value="C:membrane"/>
    <property type="evidence" value="ECO:0007669"/>
    <property type="project" value="InterPro"/>
</dbReference>
<reference evidence="5" key="2">
    <citation type="submission" date="2020-09" db="EMBL/GenBank/DDBJ databases">
        <authorList>
            <person name="Sun Q."/>
            <person name="Zhou Y."/>
        </authorList>
    </citation>
    <scope>NUCLEOTIDE SEQUENCE</scope>
    <source>
        <strain evidence="5">CGMCC 1.15425</strain>
    </source>
</reference>
<evidence type="ECO:0000256" key="2">
    <source>
        <dbReference type="ARBA" id="ARBA00022729"/>
    </source>
</evidence>
<dbReference type="Proteomes" id="UP000627715">
    <property type="component" value="Unassembled WGS sequence"/>
</dbReference>
<dbReference type="PANTHER" id="PTHR37423:SF5">
    <property type="entry name" value="SOLUBLE LYTIC MUREIN TRANSGLYCOSYLASE"/>
    <property type="match status" value="1"/>
</dbReference>
<feature type="domain" description="Transglycosylase SLT" evidence="3">
    <location>
        <begin position="520"/>
        <end position="627"/>
    </location>
</feature>
<dbReference type="SUPFAM" id="SSF48435">
    <property type="entry name" value="Bacterial muramidases"/>
    <property type="match status" value="1"/>
</dbReference>
<evidence type="ECO:0000313" key="5">
    <source>
        <dbReference type="EMBL" id="GGG51230.1"/>
    </source>
</evidence>
<organism evidence="5 6">
    <name type="scientific">Pseudohongiella nitratireducens</name>
    <dbReference type="NCBI Taxonomy" id="1768907"/>
    <lineage>
        <taxon>Bacteria</taxon>
        <taxon>Pseudomonadati</taxon>
        <taxon>Pseudomonadota</taxon>
        <taxon>Gammaproteobacteria</taxon>
        <taxon>Pseudomonadales</taxon>
        <taxon>Pseudohongiellaceae</taxon>
        <taxon>Pseudohongiella</taxon>
    </lineage>
</organism>
<proteinExistence type="inferred from homology"/>
<dbReference type="GO" id="GO:0042597">
    <property type="term" value="C:periplasmic space"/>
    <property type="evidence" value="ECO:0007669"/>
    <property type="project" value="InterPro"/>
</dbReference>
<dbReference type="Pfam" id="PF01464">
    <property type="entry name" value="SLT"/>
    <property type="match status" value="1"/>
</dbReference>
<comment type="similarity">
    <text evidence="1">Belongs to the transglycosylase Slt family.</text>
</comment>
<keyword evidence="6" id="KW-1185">Reference proteome</keyword>
<evidence type="ECO:0000259" key="3">
    <source>
        <dbReference type="Pfam" id="PF01464"/>
    </source>
</evidence>
<dbReference type="PANTHER" id="PTHR37423">
    <property type="entry name" value="SOLUBLE LYTIC MUREIN TRANSGLYCOSYLASE-RELATED"/>
    <property type="match status" value="1"/>
</dbReference>
<dbReference type="GO" id="GO:0000270">
    <property type="term" value="P:peptidoglycan metabolic process"/>
    <property type="evidence" value="ECO:0007669"/>
    <property type="project" value="InterPro"/>
</dbReference>
<dbReference type="Gene3D" id="1.10.530.10">
    <property type="match status" value="1"/>
</dbReference>
<dbReference type="PROSITE" id="PS00922">
    <property type="entry name" value="TRANSGLYCOSYLASE"/>
    <property type="match status" value="1"/>
</dbReference>
<evidence type="ECO:0000259" key="4">
    <source>
        <dbReference type="Pfam" id="PF14718"/>
    </source>
</evidence>
<evidence type="ECO:0000256" key="1">
    <source>
        <dbReference type="ARBA" id="ARBA00007734"/>
    </source>
</evidence>
<evidence type="ECO:0000313" key="6">
    <source>
        <dbReference type="Proteomes" id="UP000627715"/>
    </source>
</evidence>
<dbReference type="SUPFAM" id="SSF53955">
    <property type="entry name" value="Lysozyme-like"/>
    <property type="match status" value="1"/>
</dbReference>
<dbReference type="AlphaFoldDB" id="A0A917GMC8"/>
<sequence>MIPMVRNSTEREFMSELHSWYNTTSRAASNLVRHTNLMAIMLICLILPDHANAQSSDWSDERQLFQQAQEALAAREMEQFNTMRQQLAEANYPLLPYLDYAELEPRLGSLPFEDVDKFLADYQPSYLAARLERQWVATLAELDQEQALIRYFNPDNSYTQLTCQALLARHNQGDASVLDQAPALWNVARSQPNECDPLFDAWMDADGLTPELIWERFEKNMQAGNRNLASYISTLMPVDDKALADLWLNVDRRPERLASDAGLENTDPRVRPMILRSLRKLANIDAAQALLQLNHYREIHQFSNSEMSGIQRYIALRLLFQGFVVETESLIQNTPTLQTDVLVGWLIRDALADLDWQRVQKWLALLPDETRNSERWRYWRARATQAISSDEHSQQQSLSTFQELAESRSYYGYLSADRVDEPYALTHIPAPTDASTQLALLQRPSVQRAYELLQVGEEINARNEWRYLQSSLNDHEVAASGVLAKNWQWHRESIQAMIRIQHWDDLELRFPVAYLDSYDQAFQDTGLDTTYLYAITRQESAFMADVVSPVGARGLMQLMPGTAGDVSRNLGLSVSRNDLFEPSINIRLGSEYLSQMIESFQDNRILATAAYNAGPNRVRQWLRDQAQTLPADVWVETIPFLETRQYVQNVLVYAVIYGHRLGRPQAFLQPSDLEIP</sequence>
<dbReference type="InterPro" id="IPR008939">
    <property type="entry name" value="Lytic_TGlycosylase_superhlx_U"/>
</dbReference>
<dbReference type="InterPro" id="IPR000189">
    <property type="entry name" value="Transglyc_AS"/>
</dbReference>